<keyword evidence="4" id="KW-1185">Reference proteome</keyword>
<protein>
    <submittedName>
        <fullName evidence="3">Sigma-B regulation protein RsbU (Phosphoserine phosphatase)</fullName>
    </submittedName>
</protein>
<dbReference type="OrthoDB" id="9763484at2"/>
<accession>A0A1I2E2B0</accession>
<dbReference type="eggNOG" id="COG2208">
    <property type="taxonomic scope" value="Bacteria"/>
</dbReference>
<feature type="domain" description="PPM-type phosphatase" evidence="2">
    <location>
        <begin position="193"/>
        <end position="409"/>
    </location>
</feature>
<name>A0A1I2E2B0_9BACT</name>
<dbReference type="STRING" id="385682.SAMN05444380_12111"/>
<dbReference type="Gene3D" id="3.60.40.10">
    <property type="entry name" value="PPM-type phosphatase domain"/>
    <property type="match status" value="1"/>
</dbReference>
<dbReference type="AlphaFoldDB" id="A0A1I2E2B0"/>
<dbReference type="EMBL" id="FONA01000021">
    <property type="protein sequence ID" value="SFE86763.1"/>
    <property type="molecule type" value="Genomic_DNA"/>
</dbReference>
<dbReference type="SMART" id="SM00331">
    <property type="entry name" value="PP2C_SIG"/>
    <property type="match status" value="1"/>
</dbReference>
<gene>
    <name evidence="3" type="ORF">SAMN05444380_12111</name>
</gene>
<dbReference type="InParanoid" id="A0A1I2E2B0"/>
<dbReference type="Pfam" id="PF07228">
    <property type="entry name" value="SpoIIE"/>
    <property type="match status" value="1"/>
</dbReference>
<reference evidence="3 4" key="1">
    <citation type="submission" date="2016-10" db="EMBL/GenBank/DDBJ databases">
        <authorList>
            <person name="de Groot N.N."/>
        </authorList>
    </citation>
    <scope>NUCLEOTIDE SEQUENCE [LARGE SCALE GENOMIC DNA]</scope>
    <source>
        <strain evidence="3 4">DSM 19012</strain>
    </source>
</reference>
<evidence type="ECO:0000259" key="2">
    <source>
        <dbReference type="SMART" id="SM00331"/>
    </source>
</evidence>
<proteinExistence type="predicted"/>
<dbReference type="InterPro" id="IPR001932">
    <property type="entry name" value="PPM-type_phosphatase-like_dom"/>
</dbReference>
<dbReference type="Proteomes" id="UP000181976">
    <property type="component" value="Unassembled WGS sequence"/>
</dbReference>
<dbReference type="GO" id="GO:0016791">
    <property type="term" value="F:phosphatase activity"/>
    <property type="evidence" value="ECO:0007669"/>
    <property type="project" value="TreeGrafter"/>
</dbReference>
<evidence type="ECO:0000256" key="1">
    <source>
        <dbReference type="ARBA" id="ARBA00022801"/>
    </source>
</evidence>
<dbReference type="PANTHER" id="PTHR43156:SF2">
    <property type="entry name" value="STAGE II SPORULATION PROTEIN E"/>
    <property type="match status" value="1"/>
</dbReference>
<dbReference type="InterPro" id="IPR052016">
    <property type="entry name" value="Bact_Sigma-Reg"/>
</dbReference>
<keyword evidence="1" id="KW-0378">Hydrolase</keyword>
<dbReference type="InterPro" id="IPR036457">
    <property type="entry name" value="PPM-type-like_dom_sf"/>
</dbReference>
<evidence type="ECO:0000313" key="3">
    <source>
        <dbReference type="EMBL" id="SFE86763.1"/>
    </source>
</evidence>
<dbReference type="PANTHER" id="PTHR43156">
    <property type="entry name" value="STAGE II SPORULATION PROTEIN E-RELATED"/>
    <property type="match status" value="1"/>
</dbReference>
<sequence length="410" mass="46536">MITQVKKKRLRLYKDRLNILLDIAQTINQDHSVEDLLAEFEILLREELEVGKILVFTNSDGEWKNLLVSGVSAQEVEKIKVERDLLPFKTIENITLSPPLPLQGFDAVIPLFHRYRAIGYVLIGDVEEEHHGISPTIKHLKLIQIISNLIIVFIENKRMQEAILEQEALKKEMEVASKIQTQLIPSPEDLPNHRKLSLHAFYHPHWGVGGDYYDIIPLSRHSIGFCVADVSGKGISAALLMSNFQAVVRTLFTSGIDMKKLIHQLNQRVNASANNEKFITLFIGKYNLRSRRLVYVNAGHLPPLLFDRRKSHLMSLDQGCIGLGMLDVIPSIEVGKIKVPKNAKLMAFTDGLIELERDNEVHSGLMNIEKIITNQKSIEENMEEAKQLVSYHIELGAVFDDISLIGMEFK</sequence>
<evidence type="ECO:0000313" key="4">
    <source>
        <dbReference type="Proteomes" id="UP000181976"/>
    </source>
</evidence>
<dbReference type="RefSeq" id="WP_010528919.1">
    <property type="nucleotide sequence ID" value="NZ_AFSL01000105.1"/>
</dbReference>
<dbReference type="SUPFAM" id="SSF81606">
    <property type="entry name" value="PP2C-like"/>
    <property type="match status" value="1"/>
</dbReference>
<dbReference type="SUPFAM" id="SSF55781">
    <property type="entry name" value="GAF domain-like"/>
    <property type="match status" value="1"/>
</dbReference>
<organism evidence="3 4">
    <name type="scientific">Thermophagus xiamenensis</name>
    <dbReference type="NCBI Taxonomy" id="385682"/>
    <lineage>
        <taxon>Bacteria</taxon>
        <taxon>Pseudomonadati</taxon>
        <taxon>Bacteroidota</taxon>
        <taxon>Bacteroidia</taxon>
        <taxon>Marinilabiliales</taxon>
        <taxon>Marinilabiliaceae</taxon>
        <taxon>Thermophagus</taxon>
    </lineage>
</organism>